<keyword evidence="3" id="KW-0808">Transferase</keyword>
<feature type="transmembrane region" description="Helical" evidence="4">
    <location>
        <begin position="246"/>
        <end position="268"/>
    </location>
</feature>
<evidence type="ECO:0000256" key="3">
    <source>
        <dbReference type="ARBA" id="ARBA00022679"/>
    </source>
</evidence>
<dbReference type="Gene3D" id="3.90.550.10">
    <property type="entry name" value="Spore Coat Polysaccharide Biosynthesis Protein SpsA, Chain A"/>
    <property type="match status" value="1"/>
</dbReference>
<sequence>VAEGTPTVSIIIPHWNGIETLSECLDSLKLSTYRSFEIIVSDNASTDGSQDWLKENHPDVLLLEHDDNYGYAGGCNRGALAASGSFLLFLNNDTIQDADWLEPLVDRIESDSSIAALQPKILNYYERDLLDYAGGSGGHMDLFCFPFTRGRLFMDQEKDTGQYDQAEPCFWASGTAIMVRREMFEKAGGFDEIFFAHMEEIDLCWRLQAMGHKIWVEPQSIVYHKNAVSMPMYSHWKYYLNHRNSLLMLLSNYSIPVTFYVGLIRLMLEFVALGYAAVKLDINHITGILRALGWILIHPHTIISKRTRFRKHRRLRDGVIMNSMVHGSIALDYYLLGKKTYLEIKSKAS</sequence>
<name>A0A381RA17_9ZZZZ</name>
<keyword evidence="2" id="KW-0328">Glycosyltransferase</keyword>
<gene>
    <name evidence="6" type="ORF">METZ01_LOCUS41449</name>
</gene>
<dbReference type="EMBL" id="UINC01001778">
    <property type="protein sequence ID" value="SUZ88595.1"/>
    <property type="molecule type" value="Genomic_DNA"/>
</dbReference>
<proteinExistence type="inferred from homology"/>
<dbReference type="Pfam" id="PF00535">
    <property type="entry name" value="Glycos_transf_2"/>
    <property type="match status" value="1"/>
</dbReference>
<dbReference type="SUPFAM" id="SSF53448">
    <property type="entry name" value="Nucleotide-diphospho-sugar transferases"/>
    <property type="match status" value="1"/>
</dbReference>
<keyword evidence="4" id="KW-0812">Transmembrane</keyword>
<feature type="domain" description="Glycosyltransferase 2-like" evidence="5">
    <location>
        <begin position="9"/>
        <end position="152"/>
    </location>
</feature>
<protein>
    <recommendedName>
        <fullName evidence="5">Glycosyltransferase 2-like domain-containing protein</fullName>
    </recommendedName>
</protein>
<feature type="transmembrane region" description="Helical" evidence="4">
    <location>
        <begin position="280"/>
        <end position="297"/>
    </location>
</feature>
<reference evidence="6" key="1">
    <citation type="submission" date="2018-05" db="EMBL/GenBank/DDBJ databases">
        <authorList>
            <person name="Lanie J.A."/>
            <person name="Ng W.-L."/>
            <person name="Kazmierczak K.M."/>
            <person name="Andrzejewski T.M."/>
            <person name="Davidsen T.M."/>
            <person name="Wayne K.J."/>
            <person name="Tettelin H."/>
            <person name="Glass J.I."/>
            <person name="Rusch D."/>
            <person name="Podicherti R."/>
            <person name="Tsui H.-C.T."/>
            <person name="Winkler M.E."/>
        </authorList>
    </citation>
    <scope>NUCLEOTIDE SEQUENCE</scope>
</reference>
<evidence type="ECO:0000259" key="5">
    <source>
        <dbReference type="Pfam" id="PF00535"/>
    </source>
</evidence>
<dbReference type="GO" id="GO:0016757">
    <property type="term" value="F:glycosyltransferase activity"/>
    <property type="evidence" value="ECO:0007669"/>
    <property type="project" value="UniProtKB-KW"/>
</dbReference>
<evidence type="ECO:0000256" key="2">
    <source>
        <dbReference type="ARBA" id="ARBA00022676"/>
    </source>
</evidence>
<feature type="non-terminal residue" evidence="6">
    <location>
        <position position="1"/>
    </location>
</feature>
<keyword evidence="4" id="KW-0472">Membrane</keyword>
<evidence type="ECO:0000256" key="4">
    <source>
        <dbReference type="SAM" id="Phobius"/>
    </source>
</evidence>
<evidence type="ECO:0000313" key="6">
    <source>
        <dbReference type="EMBL" id="SUZ88595.1"/>
    </source>
</evidence>
<accession>A0A381RA17</accession>
<evidence type="ECO:0000256" key="1">
    <source>
        <dbReference type="ARBA" id="ARBA00006739"/>
    </source>
</evidence>
<keyword evidence="4" id="KW-1133">Transmembrane helix</keyword>
<organism evidence="6">
    <name type="scientific">marine metagenome</name>
    <dbReference type="NCBI Taxonomy" id="408172"/>
    <lineage>
        <taxon>unclassified sequences</taxon>
        <taxon>metagenomes</taxon>
        <taxon>ecological metagenomes</taxon>
    </lineage>
</organism>
<dbReference type="InterPro" id="IPR001173">
    <property type="entry name" value="Glyco_trans_2-like"/>
</dbReference>
<dbReference type="CDD" id="cd04186">
    <property type="entry name" value="GT_2_like_c"/>
    <property type="match status" value="1"/>
</dbReference>
<dbReference type="PANTHER" id="PTHR43179">
    <property type="entry name" value="RHAMNOSYLTRANSFERASE WBBL"/>
    <property type="match status" value="1"/>
</dbReference>
<dbReference type="PANTHER" id="PTHR43179:SF12">
    <property type="entry name" value="GALACTOFURANOSYLTRANSFERASE GLFT2"/>
    <property type="match status" value="1"/>
</dbReference>
<comment type="similarity">
    <text evidence="1">Belongs to the glycosyltransferase 2 family.</text>
</comment>
<dbReference type="InterPro" id="IPR029044">
    <property type="entry name" value="Nucleotide-diphossugar_trans"/>
</dbReference>
<dbReference type="AlphaFoldDB" id="A0A381RA17"/>